<evidence type="ECO:0000313" key="2">
    <source>
        <dbReference type="Proteomes" id="UP001558613"/>
    </source>
</evidence>
<evidence type="ECO:0000313" key="1">
    <source>
        <dbReference type="EMBL" id="KAL1263978.1"/>
    </source>
</evidence>
<protein>
    <submittedName>
        <fullName evidence="1">Uncharacterized protein</fullName>
    </submittedName>
</protein>
<name>A0ABR3MFX5_9TELE</name>
<accession>A0ABR3MFX5</accession>
<keyword evidence="2" id="KW-1185">Reference proteome</keyword>
<comment type="caution">
    <text evidence="1">The sequence shown here is derived from an EMBL/GenBank/DDBJ whole genome shotgun (WGS) entry which is preliminary data.</text>
</comment>
<gene>
    <name evidence="1" type="ORF">QQF64_004333</name>
</gene>
<sequence>MVRRGATPLTRRSCCHSWARPVHLPRGTLSLPSSDTNTRIHTHRGLLKTFTLRETTLDSTLWIINHGTDLESAPLMTGLPCSTVSSGPLCSGARRSATECTLAPDQVSAPYERVWPG</sequence>
<organism evidence="1 2">
    <name type="scientific">Cirrhinus molitorella</name>
    <name type="common">mud carp</name>
    <dbReference type="NCBI Taxonomy" id="172907"/>
    <lineage>
        <taxon>Eukaryota</taxon>
        <taxon>Metazoa</taxon>
        <taxon>Chordata</taxon>
        <taxon>Craniata</taxon>
        <taxon>Vertebrata</taxon>
        <taxon>Euteleostomi</taxon>
        <taxon>Actinopterygii</taxon>
        <taxon>Neopterygii</taxon>
        <taxon>Teleostei</taxon>
        <taxon>Ostariophysi</taxon>
        <taxon>Cypriniformes</taxon>
        <taxon>Cyprinidae</taxon>
        <taxon>Labeoninae</taxon>
        <taxon>Labeonini</taxon>
        <taxon>Cirrhinus</taxon>
    </lineage>
</organism>
<reference evidence="1 2" key="1">
    <citation type="submission" date="2023-09" db="EMBL/GenBank/DDBJ databases">
        <authorList>
            <person name="Wang M."/>
        </authorList>
    </citation>
    <scope>NUCLEOTIDE SEQUENCE [LARGE SCALE GENOMIC DNA]</scope>
    <source>
        <strain evidence="1">GT-2023</strain>
        <tissue evidence="1">Liver</tissue>
    </source>
</reference>
<dbReference type="EMBL" id="JAYMGO010000012">
    <property type="protein sequence ID" value="KAL1263978.1"/>
    <property type="molecule type" value="Genomic_DNA"/>
</dbReference>
<dbReference type="Proteomes" id="UP001558613">
    <property type="component" value="Unassembled WGS sequence"/>
</dbReference>
<proteinExistence type="predicted"/>